<evidence type="ECO:0000256" key="1">
    <source>
        <dbReference type="PROSITE-ProRule" id="PRU00047"/>
    </source>
</evidence>
<keyword evidence="5" id="KW-1185">Reference proteome</keyword>
<dbReference type="OrthoDB" id="1934719at2759"/>
<organism evidence="4 5">
    <name type="scientific">Cuscuta campestris</name>
    <dbReference type="NCBI Taxonomy" id="132261"/>
    <lineage>
        <taxon>Eukaryota</taxon>
        <taxon>Viridiplantae</taxon>
        <taxon>Streptophyta</taxon>
        <taxon>Embryophyta</taxon>
        <taxon>Tracheophyta</taxon>
        <taxon>Spermatophyta</taxon>
        <taxon>Magnoliopsida</taxon>
        <taxon>eudicotyledons</taxon>
        <taxon>Gunneridae</taxon>
        <taxon>Pentapetalae</taxon>
        <taxon>asterids</taxon>
        <taxon>lamiids</taxon>
        <taxon>Solanales</taxon>
        <taxon>Convolvulaceae</taxon>
        <taxon>Cuscuteae</taxon>
        <taxon>Cuscuta</taxon>
        <taxon>Cuscuta subgen. Grammica</taxon>
        <taxon>Cuscuta sect. Cleistogrammica</taxon>
    </lineage>
</organism>
<reference evidence="4 5" key="1">
    <citation type="submission" date="2018-04" db="EMBL/GenBank/DDBJ databases">
        <authorList>
            <person name="Vogel A."/>
        </authorList>
    </citation>
    <scope>NUCLEOTIDE SEQUENCE [LARGE SCALE GENOMIC DNA]</scope>
</reference>
<dbReference type="InterPro" id="IPR001878">
    <property type="entry name" value="Znf_CCHC"/>
</dbReference>
<dbReference type="Proteomes" id="UP000595140">
    <property type="component" value="Unassembled WGS sequence"/>
</dbReference>
<feature type="domain" description="CCHC-type" evidence="3">
    <location>
        <begin position="334"/>
        <end position="349"/>
    </location>
</feature>
<dbReference type="PANTHER" id="PTHR33233">
    <property type="entry name" value="ENDONUCLEASE/EXONUCLEASE/PHOSPHATASE"/>
    <property type="match status" value="1"/>
</dbReference>
<keyword evidence="1" id="KW-0863">Zinc-finger</keyword>
<dbReference type="GO" id="GO:0003676">
    <property type="term" value="F:nucleic acid binding"/>
    <property type="evidence" value="ECO:0007669"/>
    <property type="project" value="InterPro"/>
</dbReference>
<dbReference type="GO" id="GO:0008270">
    <property type="term" value="F:zinc ion binding"/>
    <property type="evidence" value="ECO:0007669"/>
    <property type="project" value="UniProtKB-KW"/>
</dbReference>
<evidence type="ECO:0000313" key="4">
    <source>
        <dbReference type="EMBL" id="VFQ89754.1"/>
    </source>
</evidence>
<dbReference type="Pfam" id="PF14111">
    <property type="entry name" value="DUF4283"/>
    <property type="match status" value="1"/>
</dbReference>
<dbReference type="InterPro" id="IPR036875">
    <property type="entry name" value="Znf_CCHC_sf"/>
</dbReference>
<dbReference type="SUPFAM" id="SSF57756">
    <property type="entry name" value="Retrovirus zinc finger-like domains"/>
    <property type="match status" value="1"/>
</dbReference>
<sequence>MASISSILSPVLTKKQCQFSVNIALERICVYSESVNMELQIAHVNLRPMATPIAQKSNITATFPSSNSQWKAIKQAGSSANTPKGGETPTIDAKKVLDFTESGLPEEPGDEIRIEQQAKPTYAEILTSTEVQTNLSFYQFEEINGKRIAMFTDEDVIEEKGLWDNAVICYILGANPALEIVKGFIARIWKGYTVDDVSFHKEGQYIVMFQKPEDRDEIVKRKYYYFDNKSMLVQRWSPGKQLNIQELSDVPIWVQFPNLDMRYWSLSGLGKLGSILGKPIKRDRATATRAKWSYARIQIEVQVQQEFPDLIHYVDKDDRVVTQEVVYEWRPSICSKCGKLGHLGSQCRKKEGKQERNITRKVWRPKEKEGEKKEMNTPVQVHHEKGTEMPIEEKEPVEDEEGFQVVTGKKRHNTKTKVLNEGVSDHSPLLIKETNCPKRGGWFRFCNMWMEDPKFIQILQNEWKEDLNQRSMYQIVQNSKRMKVSLRKLHKDKYRSIHQRVDDIRDELMEIQGRIRLHSDQTLINKERDMRKQMNEVIKASRQLKCQQVKLEWITAGDKGSKMFFAWAKKRQLNNYIMSINDDGREVEGTEAIAGVLEGFYIKMLGTTISTKEIDRGIIESGRTLTIEQQLTLVKEFQAEQVISKMICTRLKEVVPHIVNLNQSAFVKGRELLHNVLLCQELAKGYKRKGVTPRYCKSVSCIMNALEEFQLTTGLRINRSKSEVVFGGISHETEHKLLEITNMKEAIMKLNWDIADKKGILWVRWIHARYIKGDDFWSYKPKQDSCHYWKEMTRVKEKFTSMPANLPYTINRGTSICKAMRDLLKVLGGQCIRYKEGNKGKSGLRYGLLVFIKSGGGGMPKCTSKEEILGCLLNKL</sequence>
<protein>
    <recommendedName>
        <fullName evidence="3">CCHC-type domain-containing protein</fullName>
    </recommendedName>
</protein>
<dbReference type="AlphaFoldDB" id="A0A484MPA7"/>
<keyword evidence="1" id="KW-0479">Metal-binding</keyword>
<feature type="region of interest" description="Disordered" evidence="2">
    <location>
        <begin position="364"/>
        <end position="387"/>
    </location>
</feature>
<dbReference type="PROSITE" id="PS50158">
    <property type="entry name" value="ZF_CCHC"/>
    <property type="match status" value="1"/>
</dbReference>
<dbReference type="PANTHER" id="PTHR33233:SF14">
    <property type="entry name" value="ENDONUCLEASE_EXONUCLEASE_PHOSPHATASE"/>
    <property type="match status" value="1"/>
</dbReference>
<dbReference type="InterPro" id="IPR025558">
    <property type="entry name" value="DUF4283"/>
</dbReference>
<accession>A0A484MPA7</accession>
<gene>
    <name evidence="4" type="ORF">CCAM_LOCUS31530</name>
</gene>
<evidence type="ECO:0000259" key="3">
    <source>
        <dbReference type="PROSITE" id="PS50158"/>
    </source>
</evidence>
<name>A0A484MPA7_9ASTE</name>
<proteinExistence type="predicted"/>
<evidence type="ECO:0000313" key="5">
    <source>
        <dbReference type="Proteomes" id="UP000595140"/>
    </source>
</evidence>
<dbReference type="EMBL" id="OOIL02003859">
    <property type="protein sequence ID" value="VFQ89754.1"/>
    <property type="molecule type" value="Genomic_DNA"/>
</dbReference>
<evidence type="ECO:0000256" key="2">
    <source>
        <dbReference type="SAM" id="MobiDB-lite"/>
    </source>
</evidence>
<keyword evidence="1" id="KW-0862">Zinc</keyword>